<dbReference type="Proteomes" id="UP000435112">
    <property type="component" value="Unassembled WGS sequence"/>
</dbReference>
<dbReference type="EMBL" id="QXFT01001607">
    <property type="protein sequence ID" value="KAE9314394.1"/>
    <property type="molecule type" value="Genomic_DNA"/>
</dbReference>
<evidence type="ECO:0000313" key="6">
    <source>
        <dbReference type="Proteomes" id="UP000434957"/>
    </source>
</evidence>
<feature type="region of interest" description="Disordered" evidence="1">
    <location>
        <begin position="31"/>
        <end position="53"/>
    </location>
</feature>
<evidence type="ECO:0000313" key="3">
    <source>
        <dbReference type="EMBL" id="KAE9016031.1"/>
    </source>
</evidence>
<sequence length="456" mass="50948">MAFFLVDADDQSVVDAALSFVDEFAGAVQAPQGSSTSTATSPDAVTALGDRSHVTRRVPDEMARREKLNERKKMLRAVGVYGNSNHVRNNRRIEIAYLREQLEKLQIDLQVLKKQKGEGSTRSTKTRAAQATELHNKTQVPSAEAIVAMNVPTMSTVWENIADSQRRRRKKAECENIRLKMVIEHQQKVADDLRTLLQKRASQLHAECAFFTGDGLNSSVLDLRGDVGEFQGLFRHLDNAYQELDAVFAANGLNNMVVTRSDVNVRDGAEGRYVELFFNKVLPFKLQEAAEATWEHFKGSEKHMGNGSVYTKTAKDVNVPYTLLEQFTKEMHSNSARADANMKQVVRRYIEPDRDVVIAVVSVSPAEVKHKMLGGLRYQVRSYAVTKRSSASTPEREVSQLQCCSLISFDEETEAKLGSDAIRSLTNFLIVSLAAKMQGHQDCIENALMDHALLVQ</sequence>
<evidence type="ECO:0000313" key="7">
    <source>
        <dbReference type="Proteomes" id="UP000435112"/>
    </source>
</evidence>
<proteinExistence type="predicted"/>
<evidence type="ECO:0000313" key="2">
    <source>
        <dbReference type="EMBL" id="KAE9002291.1"/>
    </source>
</evidence>
<protein>
    <recommendedName>
        <fullName evidence="8">M96 mating-specific protein family</fullName>
    </recommendedName>
</protein>
<evidence type="ECO:0008006" key="8">
    <source>
        <dbReference type="Google" id="ProtNLM"/>
    </source>
</evidence>
<comment type="caution">
    <text evidence="2">The sequence shown here is derived from an EMBL/GenBank/DDBJ whole genome shotgun (WGS) entry which is preliminary data.</text>
</comment>
<dbReference type="OrthoDB" id="115447at2759"/>
<dbReference type="PANTHER" id="PTHR35796">
    <property type="entry name" value="HYPOTHETICAL CYTOSOLIC PROTEIN"/>
    <property type="match status" value="1"/>
</dbReference>
<dbReference type="Proteomes" id="UP000434957">
    <property type="component" value="Unassembled WGS sequence"/>
</dbReference>
<accession>A0A6A3K5H3</accession>
<dbReference type="EMBL" id="QXFV01001597">
    <property type="protein sequence ID" value="KAE9002291.1"/>
    <property type="molecule type" value="Genomic_DNA"/>
</dbReference>
<keyword evidence="6" id="KW-1185">Reference proteome</keyword>
<feature type="region of interest" description="Disordered" evidence="1">
    <location>
        <begin position="116"/>
        <end position="137"/>
    </location>
</feature>
<dbReference type="EMBL" id="QXFU01000926">
    <property type="protein sequence ID" value="KAE9016031.1"/>
    <property type="molecule type" value="Genomic_DNA"/>
</dbReference>
<evidence type="ECO:0000313" key="4">
    <source>
        <dbReference type="EMBL" id="KAE9314394.1"/>
    </source>
</evidence>
<evidence type="ECO:0000256" key="1">
    <source>
        <dbReference type="SAM" id="MobiDB-lite"/>
    </source>
</evidence>
<evidence type="ECO:0000313" key="5">
    <source>
        <dbReference type="Proteomes" id="UP000429607"/>
    </source>
</evidence>
<feature type="compositionally biased region" description="Polar residues" evidence="1">
    <location>
        <begin position="31"/>
        <end position="43"/>
    </location>
</feature>
<feature type="compositionally biased region" description="Polar residues" evidence="1">
    <location>
        <begin position="118"/>
        <end position="129"/>
    </location>
</feature>
<dbReference type="PANTHER" id="PTHR35796:SF3">
    <property type="entry name" value="BHLH DOMAIN-CONTAINING PROTEIN"/>
    <property type="match status" value="1"/>
</dbReference>
<organism evidence="2 5">
    <name type="scientific">Phytophthora rubi</name>
    <dbReference type="NCBI Taxonomy" id="129364"/>
    <lineage>
        <taxon>Eukaryota</taxon>
        <taxon>Sar</taxon>
        <taxon>Stramenopiles</taxon>
        <taxon>Oomycota</taxon>
        <taxon>Peronosporomycetes</taxon>
        <taxon>Peronosporales</taxon>
        <taxon>Peronosporaceae</taxon>
        <taxon>Phytophthora</taxon>
    </lineage>
</organism>
<dbReference type="AlphaFoldDB" id="A0A6A3K5H3"/>
<reference evidence="5 7" key="1">
    <citation type="submission" date="2018-09" db="EMBL/GenBank/DDBJ databases">
        <title>Genomic investigation of the strawberry pathogen Phytophthora fragariae indicates pathogenicity is determined by transcriptional variation in three key races.</title>
        <authorList>
            <person name="Adams T.M."/>
            <person name="Armitage A.D."/>
            <person name="Sobczyk M.K."/>
            <person name="Bates H.J."/>
            <person name="Dunwell J.M."/>
            <person name="Nellist C.F."/>
            <person name="Harrison R.J."/>
        </authorList>
    </citation>
    <scope>NUCLEOTIDE SEQUENCE [LARGE SCALE GENOMIC DNA]</scope>
    <source>
        <strain evidence="2 5">SCRP249</strain>
        <strain evidence="3 7">SCRP324</strain>
        <strain evidence="4 6">SCRP333</strain>
    </source>
</reference>
<name>A0A6A3K5H3_9STRA</name>
<gene>
    <name evidence="2" type="ORF">PR001_g18297</name>
    <name evidence="3" type="ORF">PR002_g13761</name>
    <name evidence="4" type="ORF">PR003_g19261</name>
</gene>
<dbReference type="Proteomes" id="UP000429607">
    <property type="component" value="Unassembled WGS sequence"/>
</dbReference>